<dbReference type="Proteomes" id="UP001177003">
    <property type="component" value="Chromosome 3"/>
</dbReference>
<proteinExistence type="predicted"/>
<keyword evidence="8" id="KW-1185">Reference proteome</keyword>
<dbReference type="InterPro" id="IPR001245">
    <property type="entry name" value="Ser-Thr/Tyr_kinase_cat_dom"/>
</dbReference>
<name>A0AA36DXY8_LACSI</name>
<evidence type="ECO:0000259" key="6">
    <source>
        <dbReference type="PROSITE" id="PS50011"/>
    </source>
</evidence>
<dbReference type="GO" id="GO:0004674">
    <property type="term" value="F:protein serine/threonine kinase activity"/>
    <property type="evidence" value="ECO:0007669"/>
    <property type="project" value="UniProtKB-KW"/>
</dbReference>
<keyword evidence="3" id="KW-0547">Nucleotide-binding</keyword>
<dbReference type="Gene3D" id="1.10.510.10">
    <property type="entry name" value="Transferase(Phosphotransferase) domain 1"/>
    <property type="match status" value="1"/>
</dbReference>
<accession>A0AA36DXY8</accession>
<feature type="domain" description="Protein kinase" evidence="6">
    <location>
        <begin position="1"/>
        <end position="121"/>
    </location>
</feature>
<dbReference type="PROSITE" id="PS50011">
    <property type="entry name" value="PROTEIN_KINASE_DOM"/>
    <property type="match status" value="1"/>
</dbReference>
<evidence type="ECO:0000313" key="8">
    <source>
        <dbReference type="Proteomes" id="UP001177003"/>
    </source>
</evidence>
<dbReference type="PANTHER" id="PTHR27002:SF973">
    <property type="entry name" value="S-LOCUS GLYCOPROTEIN DOMAIN-CONTAINING PROTEIN-RELATED"/>
    <property type="match status" value="1"/>
</dbReference>
<evidence type="ECO:0000256" key="5">
    <source>
        <dbReference type="ARBA" id="ARBA00022840"/>
    </source>
</evidence>
<keyword evidence="1" id="KW-0723">Serine/threonine-protein kinase</keyword>
<keyword evidence="4" id="KW-0418">Kinase</keyword>
<gene>
    <name evidence="7" type="ORF">LSALG_LOCUS15629</name>
</gene>
<evidence type="ECO:0000256" key="4">
    <source>
        <dbReference type="ARBA" id="ARBA00022777"/>
    </source>
</evidence>
<dbReference type="GO" id="GO:0005524">
    <property type="term" value="F:ATP binding"/>
    <property type="evidence" value="ECO:0007669"/>
    <property type="project" value="UniProtKB-KW"/>
</dbReference>
<keyword evidence="5" id="KW-0067">ATP-binding</keyword>
<dbReference type="AlphaFoldDB" id="A0AA36DXY8"/>
<dbReference type="PANTHER" id="PTHR27002">
    <property type="entry name" value="RECEPTOR-LIKE SERINE/THREONINE-PROTEIN KINASE SD1-8"/>
    <property type="match status" value="1"/>
</dbReference>
<evidence type="ECO:0000256" key="2">
    <source>
        <dbReference type="ARBA" id="ARBA00022679"/>
    </source>
</evidence>
<protein>
    <recommendedName>
        <fullName evidence="6">Protein kinase domain-containing protein</fullName>
    </recommendedName>
</protein>
<dbReference type="GO" id="GO:0005886">
    <property type="term" value="C:plasma membrane"/>
    <property type="evidence" value="ECO:0007669"/>
    <property type="project" value="TreeGrafter"/>
</dbReference>
<keyword evidence="2" id="KW-0808">Transferase</keyword>
<dbReference type="Pfam" id="PF07714">
    <property type="entry name" value="PK_Tyr_Ser-Thr"/>
    <property type="match status" value="1"/>
</dbReference>
<sequence>MDPKISDFGLAKIVKDRETEANTTRVVGTYGYMSPEYVLDGLFSIKSDVSSFGVVVLEIIRGKRNNGYYHKQEAFSLISHIYDCWALCVQEDLVDRPTMVNVVLMLGMDIGSLPDPKEPTFVVSRRRIRRLPLSAGKSKITQLTIIREEGR</sequence>
<dbReference type="SUPFAM" id="SSF56112">
    <property type="entry name" value="Protein kinase-like (PK-like)"/>
    <property type="match status" value="1"/>
</dbReference>
<evidence type="ECO:0000256" key="3">
    <source>
        <dbReference type="ARBA" id="ARBA00022741"/>
    </source>
</evidence>
<dbReference type="EMBL" id="OX465079">
    <property type="protein sequence ID" value="CAI9275606.1"/>
    <property type="molecule type" value="Genomic_DNA"/>
</dbReference>
<dbReference type="InterPro" id="IPR000719">
    <property type="entry name" value="Prot_kinase_dom"/>
</dbReference>
<dbReference type="InterPro" id="IPR011009">
    <property type="entry name" value="Kinase-like_dom_sf"/>
</dbReference>
<reference evidence="7" key="1">
    <citation type="submission" date="2023-04" db="EMBL/GenBank/DDBJ databases">
        <authorList>
            <person name="Vijverberg K."/>
            <person name="Xiong W."/>
            <person name="Schranz E."/>
        </authorList>
    </citation>
    <scope>NUCLEOTIDE SEQUENCE</scope>
</reference>
<evidence type="ECO:0000313" key="7">
    <source>
        <dbReference type="EMBL" id="CAI9275606.1"/>
    </source>
</evidence>
<organism evidence="7 8">
    <name type="scientific">Lactuca saligna</name>
    <name type="common">Willowleaf lettuce</name>
    <dbReference type="NCBI Taxonomy" id="75948"/>
    <lineage>
        <taxon>Eukaryota</taxon>
        <taxon>Viridiplantae</taxon>
        <taxon>Streptophyta</taxon>
        <taxon>Embryophyta</taxon>
        <taxon>Tracheophyta</taxon>
        <taxon>Spermatophyta</taxon>
        <taxon>Magnoliopsida</taxon>
        <taxon>eudicotyledons</taxon>
        <taxon>Gunneridae</taxon>
        <taxon>Pentapetalae</taxon>
        <taxon>asterids</taxon>
        <taxon>campanulids</taxon>
        <taxon>Asterales</taxon>
        <taxon>Asteraceae</taxon>
        <taxon>Cichorioideae</taxon>
        <taxon>Cichorieae</taxon>
        <taxon>Lactucinae</taxon>
        <taxon>Lactuca</taxon>
    </lineage>
</organism>
<evidence type="ECO:0000256" key="1">
    <source>
        <dbReference type="ARBA" id="ARBA00022527"/>
    </source>
</evidence>